<comment type="subcellular location">
    <subcellularLocation>
        <location evidence="1">Cell membrane</location>
        <topology evidence="1">Multi-pass membrane protein</topology>
    </subcellularLocation>
</comment>
<protein>
    <submittedName>
        <fullName evidence="10">Monosaccharide ABC transporter membrane protein (CUT2 family)</fullName>
    </submittedName>
</protein>
<gene>
    <name evidence="10" type="ORF">DFJ64_0808</name>
</gene>
<proteinExistence type="predicted"/>
<keyword evidence="11" id="KW-1185">Reference proteome</keyword>
<keyword evidence="6 9" id="KW-1133">Transmembrane helix</keyword>
<keyword evidence="7 9" id="KW-0472">Membrane</keyword>
<dbReference type="GO" id="GO:0022857">
    <property type="term" value="F:transmembrane transporter activity"/>
    <property type="evidence" value="ECO:0007669"/>
    <property type="project" value="InterPro"/>
</dbReference>
<name>A0A3D9V0Y9_THECX</name>
<evidence type="ECO:0000256" key="8">
    <source>
        <dbReference type="SAM" id="MobiDB-lite"/>
    </source>
</evidence>
<evidence type="ECO:0000256" key="5">
    <source>
        <dbReference type="ARBA" id="ARBA00022692"/>
    </source>
</evidence>
<reference evidence="10 11" key="1">
    <citation type="submission" date="2018-08" db="EMBL/GenBank/DDBJ databases">
        <title>Sequencing the genomes of 1000 actinobacteria strains.</title>
        <authorList>
            <person name="Klenk H.-P."/>
        </authorList>
    </citation>
    <scope>NUCLEOTIDE SEQUENCE [LARGE SCALE GENOMIC DNA]</scope>
    <source>
        <strain evidence="10 11">DSM 22891</strain>
    </source>
</reference>
<dbReference type="EMBL" id="QTUC01000001">
    <property type="protein sequence ID" value="REF35428.1"/>
    <property type="molecule type" value="Genomic_DNA"/>
</dbReference>
<feature type="region of interest" description="Disordered" evidence="8">
    <location>
        <begin position="1"/>
        <end position="24"/>
    </location>
</feature>
<dbReference type="RefSeq" id="WP_115849216.1">
    <property type="nucleotide sequence ID" value="NZ_QTUC01000001.1"/>
</dbReference>
<keyword evidence="3" id="KW-1003">Cell membrane</keyword>
<evidence type="ECO:0000256" key="2">
    <source>
        <dbReference type="ARBA" id="ARBA00022448"/>
    </source>
</evidence>
<feature type="transmembrane region" description="Helical" evidence="9">
    <location>
        <begin position="77"/>
        <end position="110"/>
    </location>
</feature>
<dbReference type="Proteomes" id="UP000256485">
    <property type="component" value="Unassembled WGS sequence"/>
</dbReference>
<feature type="transmembrane region" description="Helical" evidence="9">
    <location>
        <begin position="131"/>
        <end position="153"/>
    </location>
</feature>
<feature type="transmembrane region" description="Helical" evidence="9">
    <location>
        <begin position="196"/>
        <end position="229"/>
    </location>
</feature>
<evidence type="ECO:0000256" key="1">
    <source>
        <dbReference type="ARBA" id="ARBA00004651"/>
    </source>
</evidence>
<evidence type="ECO:0000256" key="9">
    <source>
        <dbReference type="SAM" id="Phobius"/>
    </source>
</evidence>
<dbReference type="CDD" id="cd06579">
    <property type="entry name" value="TM_PBP1_transp_AraH_like"/>
    <property type="match status" value="1"/>
</dbReference>
<feature type="transmembrane region" description="Helical" evidence="9">
    <location>
        <begin position="33"/>
        <end position="57"/>
    </location>
</feature>
<feature type="transmembrane region" description="Helical" evidence="9">
    <location>
        <begin position="337"/>
        <end position="353"/>
    </location>
</feature>
<evidence type="ECO:0000256" key="4">
    <source>
        <dbReference type="ARBA" id="ARBA00022519"/>
    </source>
</evidence>
<feature type="transmembrane region" description="Helical" evidence="9">
    <location>
        <begin position="292"/>
        <end position="325"/>
    </location>
</feature>
<organism evidence="10 11">
    <name type="scientific">Thermasporomyces composti</name>
    <dbReference type="NCBI Taxonomy" id="696763"/>
    <lineage>
        <taxon>Bacteria</taxon>
        <taxon>Bacillati</taxon>
        <taxon>Actinomycetota</taxon>
        <taxon>Actinomycetes</taxon>
        <taxon>Propionibacteriales</taxon>
        <taxon>Nocardioidaceae</taxon>
        <taxon>Thermasporomyces</taxon>
    </lineage>
</organism>
<evidence type="ECO:0000313" key="10">
    <source>
        <dbReference type="EMBL" id="REF35428.1"/>
    </source>
</evidence>
<accession>A0A3D9V0Y9</accession>
<dbReference type="OrthoDB" id="9808136at2"/>
<dbReference type="Pfam" id="PF02653">
    <property type="entry name" value="BPD_transp_2"/>
    <property type="match status" value="1"/>
</dbReference>
<feature type="compositionally biased region" description="Low complexity" evidence="8">
    <location>
        <begin position="9"/>
        <end position="23"/>
    </location>
</feature>
<evidence type="ECO:0000256" key="6">
    <source>
        <dbReference type="ARBA" id="ARBA00022989"/>
    </source>
</evidence>
<evidence type="ECO:0000313" key="11">
    <source>
        <dbReference type="Proteomes" id="UP000256485"/>
    </source>
</evidence>
<dbReference type="GO" id="GO:0005886">
    <property type="term" value="C:plasma membrane"/>
    <property type="evidence" value="ECO:0007669"/>
    <property type="project" value="UniProtKB-SubCell"/>
</dbReference>
<keyword evidence="4" id="KW-0997">Cell inner membrane</keyword>
<keyword evidence="2" id="KW-0813">Transport</keyword>
<dbReference type="InterPro" id="IPR001851">
    <property type="entry name" value="ABC_transp_permease"/>
</dbReference>
<feature type="transmembrane region" description="Helical" evidence="9">
    <location>
        <begin position="260"/>
        <end position="280"/>
    </location>
</feature>
<sequence>MTDTTNQKSTHAASTHAEAAPADAPRRSLSRHLAARLVTSNVAWIFAVLLALVVFFTAVEPNFANPVNIRSIAADNAALLVLAVGMTFVIVTAGIDLSVGSVLIFSGVVAAKTMLALGSDPTNPDAGAAEAGWGVVVVGVLAGLAAGLLWGVVNGLLVAKAKVPPLIATLGTLGMALGASYLVTGGTDVRGVPRRLVSTLGFGLAFGVVPWLVVIAGVVALVLGLVLAFTRFGRYTYAIGSNPEAARRVGIRVDRHLVKVYALMGALAGLAGVMSLAHFSTTTISGHSTDNLAAIAAVVLGGTSLFGGVGKVAGTVVGVLIPAVLQSGFVTIGVNPYWQNVAVGAVLIAAVYLDQVRRRARERS</sequence>
<dbReference type="AlphaFoldDB" id="A0A3D9V0Y9"/>
<keyword evidence="5 9" id="KW-0812">Transmembrane</keyword>
<comment type="caution">
    <text evidence="10">The sequence shown here is derived from an EMBL/GenBank/DDBJ whole genome shotgun (WGS) entry which is preliminary data.</text>
</comment>
<evidence type="ECO:0000256" key="3">
    <source>
        <dbReference type="ARBA" id="ARBA00022475"/>
    </source>
</evidence>
<evidence type="ECO:0000256" key="7">
    <source>
        <dbReference type="ARBA" id="ARBA00023136"/>
    </source>
</evidence>
<dbReference type="PANTHER" id="PTHR32196:SF21">
    <property type="entry name" value="ABC TRANSPORTER PERMEASE PROTEIN YPHD-RELATED"/>
    <property type="match status" value="1"/>
</dbReference>
<dbReference type="PANTHER" id="PTHR32196">
    <property type="entry name" value="ABC TRANSPORTER PERMEASE PROTEIN YPHD-RELATED-RELATED"/>
    <property type="match status" value="1"/>
</dbReference>
<feature type="transmembrane region" description="Helical" evidence="9">
    <location>
        <begin position="165"/>
        <end position="184"/>
    </location>
</feature>